<name>A0A2V3U3D1_9HYPH</name>
<reference evidence="1 2" key="1">
    <citation type="submission" date="2018-05" db="EMBL/GenBank/DDBJ databases">
        <title>Genomic Encyclopedia of Type Strains, Phase IV (KMG-IV): sequencing the most valuable type-strain genomes for metagenomic binning, comparative biology and taxonomic classification.</title>
        <authorList>
            <person name="Goeker M."/>
        </authorList>
    </citation>
    <scope>NUCLEOTIDE SEQUENCE [LARGE SCALE GENOMIC DNA]</scope>
    <source>
        <strain evidence="1 2">DSM 6462</strain>
    </source>
</reference>
<organism evidence="1 2">
    <name type="scientific">Chelatococcus asaccharovorans</name>
    <dbReference type="NCBI Taxonomy" id="28210"/>
    <lineage>
        <taxon>Bacteria</taxon>
        <taxon>Pseudomonadati</taxon>
        <taxon>Pseudomonadota</taxon>
        <taxon>Alphaproteobacteria</taxon>
        <taxon>Hyphomicrobiales</taxon>
        <taxon>Chelatococcaceae</taxon>
        <taxon>Chelatococcus</taxon>
    </lineage>
</organism>
<accession>A0A2V3U3D1</accession>
<comment type="caution">
    <text evidence="1">The sequence shown here is derived from an EMBL/GenBank/DDBJ whole genome shotgun (WGS) entry which is preliminary data.</text>
</comment>
<protein>
    <submittedName>
        <fullName evidence="1">Uncharacterized protein</fullName>
    </submittedName>
</protein>
<dbReference type="EMBL" id="QJJK01000007">
    <property type="protein sequence ID" value="PXW57001.1"/>
    <property type="molecule type" value="Genomic_DNA"/>
</dbReference>
<evidence type="ECO:0000313" key="2">
    <source>
        <dbReference type="Proteomes" id="UP000248021"/>
    </source>
</evidence>
<dbReference type="AlphaFoldDB" id="A0A2V3U3D1"/>
<dbReference type="RefSeq" id="WP_110375635.1">
    <property type="nucleotide sequence ID" value="NZ_JAHBRY010000001.1"/>
</dbReference>
<gene>
    <name evidence="1" type="ORF">C7450_10738</name>
</gene>
<keyword evidence="2" id="KW-1185">Reference proteome</keyword>
<sequence>MDDITLMAKLASGETVYVSPVHSQTYAEYVDRDNLGGASGYFISCQRGADFEVLAKATSLDSARTLFGMIVATKRHA</sequence>
<proteinExistence type="predicted"/>
<evidence type="ECO:0000313" key="1">
    <source>
        <dbReference type="EMBL" id="PXW57001.1"/>
    </source>
</evidence>
<dbReference type="OrthoDB" id="8481106at2"/>
<dbReference type="Proteomes" id="UP000248021">
    <property type="component" value="Unassembled WGS sequence"/>
</dbReference>